<dbReference type="RefSeq" id="WP_095605580.1">
    <property type="nucleotide sequence ID" value="NZ_NSKE01000003.1"/>
</dbReference>
<feature type="domain" description="CHAT" evidence="3">
    <location>
        <begin position="665"/>
        <end position="969"/>
    </location>
</feature>
<dbReference type="PROSITE" id="PS50293">
    <property type="entry name" value="TPR_REGION"/>
    <property type="match status" value="1"/>
</dbReference>
<keyword evidence="2" id="KW-0732">Signal</keyword>
<dbReference type="PANTHER" id="PTHR10098">
    <property type="entry name" value="RAPSYN-RELATED"/>
    <property type="match status" value="1"/>
</dbReference>
<feature type="repeat" description="TPR" evidence="1">
    <location>
        <begin position="263"/>
        <end position="296"/>
    </location>
</feature>
<evidence type="ECO:0000313" key="5">
    <source>
        <dbReference type="Proteomes" id="UP000218831"/>
    </source>
</evidence>
<name>A0A2A2GCK9_9BACT</name>
<dbReference type="Pfam" id="PF13181">
    <property type="entry name" value="TPR_8"/>
    <property type="match status" value="1"/>
</dbReference>
<feature type="chain" id="PRO_5012449086" description="CHAT domain-containing protein" evidence="2">
    <location>
        <begin position="21"/>
        <end position="970"/>
    </location>
</feature>
<gene>
    <name evidence="4" type="ORF">CK503_04365</name>
</gene>
<dbReference type="InterPro" id="IPR019734">
    <property type="entry name" value="TPR_rpt"/>
</dbReference>
<reference evidence="4 5" key="1">
    <citation type="submission" date="2017-08" db="EMBL/GenBank/DDBJ databases">
        <title>Aliifodinibius alkalisoli sp. nov., isolated from saline alkaline soil.</title>
        <authorList>
            <person name="Liu D."/>
            <person name="Zhang G."/>
        </authorList>
    </citation>
    <scope>NUCLEOTIDE SEQUENCE [LARGE SCALE GENOMIC DNA]</scope>
    <source>
        <strain evidence="4 5">WN023</strain>
    </source>
</reference>
<proteinExistence type="predicted"/>
<dbReference type="PANTHER" id="PTHR10098:SF108">
    <property type="entry name" value="TETRATRICOPEPTIDE REPEAT PROTEIN 28"/>
    <property type="match status" value="1"/>
</dbReference>
<keyword evidence="5" id="KW-1185">Reference proteome</keyword>
<feature type="signal peptide" evidence="2">
    <location>
        <begin position="1"/>
        <end position="20"/>
    </location>
</feature>
<evidence type="ECO:0000313" key="4">
    <source>
        <dbReference type="EMBL" id="PAU94714.1"/>
    </source>
</evidence>
<dbReference type="AlphaFoldDB" id="A0A2A2GCK9"/>
<dbReference type="Proteomes" id="UP000218831">
    <property type="component" value="Unassembled WGS sequence"/>
</dbReference>
<dbReference type="Gene3D" id="1.25.40.10">
    <property type="entry name" value="Tetratricopeptide repeat domain"/>
    <property type="match status" value="2"/>
</dbReference>
<dbReference type="SUPFAM" id="SSF48452">
    <property type="entry name" value="TPR-like"/>
    <property type="match status" value="3"/>
</dbReference>
<dbReference type="PROSITE" id="PS50005">
    <property type="entry name" value="TPR"/>
    <property type="match status" value="6"/>
</dbReference>
<organism evidence="4 5">
    <name type="scientific">Fodinibius salipaludis</name>
    <dbReference type="NCBI Taxonomy" id="2032627"/>
    <lineage>
        <taxon>Bacteria</taxon>
        <taxon>Pseudomonadati</taxon>
        <taxon>Balneolota</taxon>
        <taxon>Balneolia</taxon>
        <taxon>Balneolales</taxon>
        <taxon>Balneolaceae</taxon>
        <taxon>Fodinibius</taxon>
    </lineage>
</organism>
<dbReference type="Pfam" id="PF12770">
    <property type="entry name" value="CHAT"/>
    <property type="match status" value="1"/>
</dbReference>
<dbReference type="InterPro" id="IPR011990">
    <property type="entry name" value="TPR-like_helical_dom_sf"/>
</dbReference>
<evidence type="ECO:0000256" key="1">
    <source>
        <dbReference type="PROSITE-ProRule" id="PRU00339"/>
    </source>
</evidence>
<feature type="repeat" description="TPR" evidence="1">
    <location>
        <begin position="303"/>
        <end position="336"/>
    </location>
</feature>
<keyword evidence="1" id="KW-0802">TPR repeat</keyword>
<feature type="repeat" description="TPR" evidence="1">
    <location>
        <begin position="146"/>
        <end position="179"/>
    </location>
</feature>
<dbReference type="SMART" id="SM00028">
    <property type="entry name" value="TPR"/>
    <property type="match status" value="8"/>
</dbReference>
<feature type="repeat" description="TPR" evidence="1">
    <location>
        <begin position="106"/>
        <end position="139"/>
    </location>
</feature>
<comment type="caution">
    <text evidence="4">The sequence shown here is derived from an EMBL/GenBank/DDBJ whole genome shotgun (WGS) entry which is preliminary data.</text>
</comment>
<dbReference type="OrthoDB" id="9771112at2"/>
<protein>
    <recommendedName>
        <fullName evidence="3">CHAT domain-containing protein</fullName>
    </recommendedName>
</protein>
<evidence type="ECO:0000259" key="3">
    <source>
        <dbReference type="Pfam" id="PF12770"/>
    </source>
</evidence>
<sequence length="970" mass="110170">MKRLLLCLTLFICFPLSGMGQSIQLADSLFKQGKEYDDKGKMAESEFYYRESYNIYRQFQDTASWLKAGKEYGSAMVYRSKNEQAMELYKKLLEVDHPANDTYNRGDLYTSMGWSSNRMGKTKQAEKYYNRALPLAQQSGDSLLIGTVYNNLGRLYNRKGNTSKSLEYFERALNYYINKRYRSVTLSNIGRIYGDLSLYNQALEYANRSLKLQEEIGSVHLLANGYSQIGSIQSNLANYDQALISYKRALDYSQQASTPKLSSTILNNLGLLYKRLNEYDTAIDYYQQSLAISEENSGPRSIATTVNNIGQLYFNQDKTKEAEQYYRRALKIREQNGNNRDIASSLNSMLRLTIDQKDFKQATAYTNRLKAMGDSTDSYDMLQKASFFLGRIGQAQNQDEEALQHFKKAHSYSQYLSPRRQLAPIKDLARQYHKLGSDSAVTYGQKAIDIIEQHRSNAGALSDLKSGYFGKHSDFYTEVASWVLTYTSDVARAYKLVEQAKARALSDELAKASQNIDEQLPEKIRLERNQKRNKIDQLFSQLENTVNAQKREKLRQKIRNAELDYASYENKLQREHPRLKSLQPPKPITLKQAQNSVDEQTAILEYALAGNELLAFMISREDVRVETISRSSNTEELATELTTMVTNFKDAILSNASRTRLRSQSTALYNILLKPFENDLENFSNLTIVPDGALAYLPFEAISQGDQYLIENFNIKYVPSLTSLTLLKDPQSPARKNLLAVAGSNFVRNNDRGLQRDNLNNLPSTLIEVDSIATHFKNASILKDEQISEGALKNLLRQNNYQYVHLATHGIIDENQPNRSGLALSTDSEISASSTEDGMLHSSEIFGMNINSDMVVLSACNTGLGKIVGGEGMLGMQRSFFYAGTSTVVVSLWNVYDRSTASFMNEFYKSLLQQDTTTGWIDGTLRWIGWEQSIPFGTKAKAMREAKLKMIKHPLFNHPVYWAPFIVVGR</sequence>
<dbReference type="Pfam" id="PF13424">
    <property type="entry name" value="TPR_12"/>
    <property type="match status" value="3"/>
</dbReference>
<evidence type="ECO:0000256" key="2">
    <source>
        <dbReference type="SAM" id="SignalP"/>
    </source>
</evidence>
<accession>A0A2A2GCK9</accession>
<feature type="repeat" description="TPR" evidence="1">
    <location>
        <begin position="223"/>
        <end position="256"/>
    </location>
</feature>
<dbReference type="InterPro" id="IPR024983">
    <property type="entry name" value="CHAT_dom"/>
</dbReference>
<feature type="repeat" description="TPR" evidence="1">
    <location>
        <begin position="183"/>
        <end position="216"/>
    </location>
</feature>
<dbReference type="EMBL" id="NSKE01000003">
    <property type="protein sequence ID" value="PAU94714.1"/>
    <property type="molecule type" value="Genomic_DNA"/>
</dbReference>